<dbReference type="InterPro" id="IPR003598">
    <property type="entry name" value="Ig_sub2"/>
</dbReference>
<dbReference type="InterPro" id="IPR007110">
    <property type="entry name" value="Ig-like_dom"/>
</dbReference>
<organism evidence="5">
    <name type="scientific">Phlebotomus kandelakii</name>
    <dbReference type="NCBI Taxonomy" id="1109342"/>
    <lineage>
        <taxon>Eukaryota</taxon>
        <taxon>Metazoa</taxon>
        <taxon>Ecdysozoa</taxon>
        <taxon>Arthropoda</taxon>
        <taxon>Hexapoda</taxon>
        <taxon>Insecta</taxon>
        <taxon>Pterygota</taxon>
        <taxon>Neoptera</taxon>
        <taxon>Endopterygota</taxon>
        <taxon>Diptera</taxon>
        <taxon>Nematocera</taxon>
        <taxon>Psychodoidea</taxon>
        <taxon>Psychodidae</taxon>
        <taxon>Phlebotomus</taxon>
        <taxon>Larroussius</taxon>
    </lineage>
</organism>
<evidence type="ECO:0000256" key="3">
    <source>
        <dbReference type="SAM" id="SignalP"/>
    </source>
</evidence>
<feature type="signal peptide" evidence="3">
    <location>
        <begin position="1"/>
        <end position="22"/>
    </location>
</feature>
<dbReference type="GO" id="GO:0050808">
    <property type="term" value="P:synapse organization"/>
    <property type="evidence" value="ECO:0007669"/>
    <property type="project" value="TreeGrafter"/>
</dbReference>
<evidence type="ECO:0000313" key="5">
    <source>
        <dbReference type="EMBL" id="NBJ60866.1"/>
    </source>
</evidence>
<dbReference type="InterPro" id="IPR037448">
    <property type="entry name" value="Zig-8"/>
</dbReference>
<dbReference type="PROSITE" id="PS50835">
    <property type="entry name" value="IG_LIKE"/>
    <property type="match status" value="2"/>
</dbReference>
<feature type="domain" description="Ig-like" evidence="4">
    <location>
        <begin position="164"/>
        <end position="256"/>
    </location>
</feature>
<keyword evidence="3" id="KW-0732">Signal</keyword>
<feature type="transmembrane region" description="Helical" evidence="2">
    <location>
        <begin position="317"/>
        <end position="343"/>
    </location>
</feature>
<evidence type="ECO:0000256" key="1">
    <source>
        <dbReference type="SAM" id="MobiDB-lite"/>
    </source>
</evidence>
<evidence type="ECO:0000256" key="2">
    <source>
        <dbReference type="SAM" id="Phobius"/>
    </source>
</evidence>
<name>A0A6B2EF01_9DIPT</name>
<dbReference type="FunFam" id="2.60.40.10:FF:000129">
    <property type="entry name" value="CLUMA_CG018772, isoform A"/>
    <property type="match status" value="1"/>
</dbReference>
<keyword evidence="2" id="KW-1133">Transmembrane helix</keyword>
<dbReference type="Pfam" id="PF13927">
    <property type="entry name" value="Ig_3"/>
    <property type="match status" value="1"/>
</dbReference>
<dbReference type="SMART" id="SM00409">
    <property type="entry name" value="IG"/>
    <property type="match status" value="2"/>
</dbReference>
<accession>A0A6B2EF01</accession>
<dbReference type="SUPFAM" id="SSF48726">
    <property type="entry name" value="Immunoglobulin"/>
    <property type="match status" value="2"/>
</dbReference>
<dbReference type="FunFam" id="2.60.40.10:FF:000533">
    <property type="entry name" value="Uncharacterized protein, isoform A"/>
    <property type="match status" value="1"/>
</dbReference>
<dbReference type="PANTHER" id="PTHR23279:SF36">
    <property type="entry name" value="DEFECTIVE PROBOSCIS EXTENSION RESPONSE 9, ISOFORM A"/>
    <property type="match status" value="1"/>
</dbReference>
<evidence type="ECO:0000259" key="4">
    <source>
        <dbReference type="PROSITE" id="PS50835"/>
    </source>
</evidence>
<dbReference type="Pfam" id="PF07686">
    <property type="entry name" value="V-set"/>
    <property type="match status" value="1"/>
</dbReference>
<keyword evidence="2" id="KW-0812">Transmembrane</keyword>
<dbReference type="AlphaFoldDB" id="A0A6B2EF01"/>
<dbReference type="SMART" id="SM00408">
    <property type="entry name" value="IGc2"/>
    <property type="match status" value="2"/>
</dbReference>
<dbReference type="GO" id="GO:0032589">
    <property type="term" value="C:neuron projection membrane"/>
    <property type="evidence" value="ECO:0007669"/>
    <property type="project" value="TreeGrafter"/>
</dbReference>
<dbReference type="InterPro" id="IPR003599">
    <property type="entry name" value="Ig_sub"/>
</dbReference>
<dbReference type="InterPro" id="IPR013783">
    <property type="entry name" value="Ig-like_fold"/>
</dbReference>
<keyword evidence="2" id="KW-0472">Membrane</keyword>
<protein>
    <submittedName>
        <fullName evidence="5">Putative neural cell adhesion molecule l1</fullName>
    </submittedName>
</protein>
<dbReference type="PANTHER" id="PTHR23279">
    <property type="entry name" value="DEFECTIVE PROBOSCIS EXTENSION RESPONSE DPR -RELATED"/>
    <property type="match status" value="1"/>
</dbReference>
<dbReference type="EMBL" id="GIFK01003163">
    <property type="protein sequence ID" value="NBJ60866.1"/>
    <property type="molecule type" value="Transcribed_RNA"/>
</dbReference>
<feature type="region of interest" description="Disordered" evidence="1">
    <location>
        <begin position="28"/>
        <end position="49"/>
    </location>
</feature>
<dbReference type="Gene3D" id="2.60.40.10">
    <property type="entry name" value="Immunoglobulins"/>
    <property type="match status" value="2"/>
</dbReference>
<sequence length="400" mass="44877">MAPYRNILLLILWMTSLLITHSSVMGAQRESSKAKENTSANGGVKNNIEVDEQKSGPYVDKAASKNITALLGKTAYLNCRVKNLGNKTMLLQVSWIRHRDIHLLTVGRYTYTSDQRFRAIHHPHSEDWILQIKYPQHRDSGIYECQVSSTPHISHYIHLNVIEPSTEIIGAPDLYIESGSTINISCLVLNSPETPAYIFWNHNNAIISYDSPRGGVSVITEKGETTTSFLLIKNARPSDSGQYQCNPSNAKSKSVTVHVLNGVSHSVSRGIPSSNAARGSSSSSDVTMSLSHNLHICSLVLFTLLPHTLSRRSRTDIVLLPLISCEYMLTSFLIILLHMYSFVWNYVMKVLHMGSRVPTNKTPSPLIRQWGSQIQLNKKNVFFNTAVYLPFLWRQESAVR</sequence>
<feature type="domain" description="Ig-like" evidence="4">
    <location>
        <begin position="57"/>
        <end position="149"/>
    </location>
</feature>
<dbReference type="InterPro" id="IPR013106">
    <property type="entry name" value="Ig_V-set"/>
</dbReference>
<proteinExistence type="predicted"/>
<feature type="chain" id="PRO_5025657326" evidence="3">
    <location>
        <begin position="23"/>
        <end position="400"/>
    </location>
</feature>
<dbReference type="InterPro" id="IPR036179">
    <property type="entry name" value="Ig-like_dom_sf"/>
</dbReference>
<reference evidence="5" key="1">
    <citation type="submission" date="2019-10" db="EMBL/GenBank/DDBJ databases">
        <title>Short sand fly seasons in Tbilisi, Georgia, hinder development of host immunity to saliva of the visceral leishmaniasis vector Phlebotomus kandelakii.</title>
        <authorList>
            <person name="Oliveira F."/>
            <person name="Giorgobiani E."/>
            <person name="Guimaraes-Costa A.B."/>
            <person name="Abdeladhim M."/>
            <person name="Oristian J."/>
            <person name="Tskhvaradze L."/>
            <person name="Tsertsvadze N."/>
            <person name="Zakalashvili M."/>
            <person name="Valenzuela J.G."/>
            <person name="Kamhawi S."/>
        </authorList>
    </citation>
    <scope>NUCLEOTIDE SEQUENCE</scope>
    <source>
        <strain evidence="5">Wild-capture in Tbilisi</strain>
        <tissue evidence="5">Salivary glands</tissue>
    </source>
</reference>